<comment type="PTM">
    <text evidence="8 9">Topaquinone (TPQ) is generated by copper-dependent autoxidation of a specific tyrosyl residue.</text>
</comment>
<evidence type="ECO:0000313" key="14">
    <source>
        <dbReference type="EMBL" id="KAH7440978.1"/>
    </source>
</evidence>
<evidence type="ECO:0000256" key="9">
    <source>
        <dbReference type="RuleBase" id="RU000672"/>
    </source>
</evidence>
<feature type="chain" id="PRO_5035888527" description="Amine oxidase" evidence="10">
    <location>
        <begin position="31"/>
        <end position="731"/>
    </location>
</feature>
<evidence type="ECO:0000256" key="5">
    <source>
        <dbReference type="ARBA" id="ARBA00023008"/>
    </source>
</evidence>
<evidence type="ECO:0000256" key="10">
    <source>
        <dbReference type="SAM" id="SignalP"/>
    </source>
</evidence>
<dbReference type="Pfam" id="PF01179">
    <property type="entry name" value="Cu_amine_oxid"/>
    <property type="match status" value="1"/>
</dbReference>
<name>A0A8T2V1Z6_CERRI</name>
<dbReference type="GO" id="GO:0005507">
    <property type="term" value="F:copper ion binding"/>
    <property type="evidence" value="ECO:0007669"/>
    <property type="project" value="InterPro"/>
</dbReference>
<dbReference type="AlphaFoldDB" id="A0A8T2V1Z6"/>
<evidence type="ECO:0000256" key="4">
    <source>
        <dbReference type="ARBA" id="ARBA00023002"/>
    </source>
</evidence>
<comment type="similarity">
    <text evidence="1 9">Belongs to the copper/topaquinone oxidase family.</text>
</comment>
<dbReference type="GO" id="GO:0009308">
    <property type="term" value="P:amine metabolic process"/>
    <property type="evidence" value="ECO:0007669"/>
    <property type="project" value="UniProtKB-UniRule"/>
</dbReference>
<evidence type="ECO:0000256" key="6">
    <source>
        <dbReference type="ARBA" id="ARBA00023157"/>
    </source>
</evidence>
<dbReference type="OMA" id="HNNTVTY"/>
<keyword evidence="10" id="KW-0732">Signal</keyword>
<dbReference type="InterPro" id="IPR015798">
    <property type="entry name" value="Cu_amine_oxidase_C"/>
</dbReference>
<dbReference type="InterPro" id="IPR015800">
    <property type="entry name" value="Cu_amine_oxidase_N2"/>
</dbReference>
<dbReference type="EC" id="1.4.3.-" evidence="9"/>
<dbReference type="FunFam" id="2.70.98.20:FF:000004">
    <property type="entry name" value="Amine oxidase"/>
    <property type="match status" value="1"/>
</dbReference>
<evidence type="ECO:0000259" key="13">
    <source>
        <dbReference type="Pfam" id="PF02728"/>
    </source>
</evidence>
<feature type="modified residue" description="2',4',5'-topaquinone" evidence="8">
    <location>
        <position position="462"/>
    </location>
</feature>
<feature type="active site" description="Proton acceptor" evidence="7">
    <location>
        <position position="374"/>
    </location>
</feature>
<feature type="domain" description="Copper amine oxidase N3-terminal" evidence="13">
    <location>
        <begin position="173"/>
        <end position="266"/>
    </location>
</feature>
<dbReference type="Gene3D" id="2.70.98.20">
    <property type="entry name" value="Copper amine oxidase, catalytic domain"/>
    <property type="match status" value="1"/>
</dbReference>
<evidence type="ECO:0000256" key="3">
    <source>
        <dbReference type="ARBA" id="ARBA00022772"/>
    </source>
</evidence>
<dbReference type="SUPFAM" id="SSF49998">
    <property type="entry name" value="Amine oxidase catalytic domain"/>
    <property type="match status" value="1"/>
</dbReference>
<dbReference type="PANTHER" id="PTHR10638">
    <property type="entry name" value="COPPER AMINE OXIDASE"/>
    <property type="match status" value="1"/>
</dbReference>
<evidence type="ECO:0000256" key="7">
    <source>
        <dbReference type="PIRSR" id="PIRSR600269-50"/>
    </source>
</evidence>
<dbReference type="Gene3D" id="3.10.450.40">
    <property type="match status" value="2"/>
</dbReference>
<proteinExistence type="inferred from homology"/>
<keyword evidence="4 9" id="KW-0560">Oxidoreductase</keyword>
<dbReference type="Pfam" id="PF02727">
    <property type="entry name" value="Cu_amine_oxidN2"/>
    <property type="match status" value="1"/>
</dbReference>
<organism evidence="14 15">
    <name type="scientific">Ceratopteris richardii</name>
    <name type="common">Triangle waterfern</name>
    <dbReference type="NCBI Taxonomy" id="49495"/>
    <lineage>
        <taxon>Eukaryota</taxon>
        <taxon>Viridiplantae</taxon>
        <taxon>Streptophyta</taxon>
        <taxon>Embryophyta</taxon>
        <taxon>Tracheophyta</taxon>
        <taxon>Polypodiopsida</taxon>
        <taxon>Polypodiidae</taxon>
        <taxon>Polypodiales</taxon>
        <taxon>Pteridineae</taxon>
        <taxon>Pteridaceae</taxon>
        <taxon>Parkerioideae</taxon>
        <taxon>Ceratopteris</taxon>
    </lineage>
</organism>
<feature type="domain" description="Copper amine oxidase N2-terminal" evidence="12">
    <location>
        <begin position="67"/>
        <end position="163"/>
    </location>
</feature>
<evidence type="ECO:0000256" key="8">
    <source>
        <dbReference type="PIRSR" id="PIRSR600269-51"/>
    </source>
</evidence>
<dbReference type="Proteomes" id="UP000825935">
    <property type="component" value="Chromosome 3"/>
</dbReference>
<evidence type="ECO:0000259" key="11">
    <source>
        <dbReference type="Pfam" id="PF01179"/>
    </source>
</evidence>
<dbReference type="InterPro" id="IPR049948">
    <property type="entry name" value="Cu_Am_ox_TPQ-bd"/>
</dbReference>
<keyword evidence="6" id="KW-1015">Disulfide bond</keyword>
<dbReference type="PANTHER" id="PTHR10638:SF41">
    <property type="entry name" value="AMINE OXIDASE"/>
    <property type="match status" value="1"/>
</dbReference>
<feature type="domain" description="Copper amine oxidase catalytic" evidence="11">
    <location>
        <begin position="297"/>
        <end position="713"/>
    </location>
</feature>
<feature type="signal peptide" evidence="10">
    <location>
        <begin position="1"/>
        <end position="30"/>
    </location>
</feature>
<keyword evidence="15" id="KW-1185">Reference proteome</keyword>
<dbReference type="GO" id="GO:0048038">
    <property type="term" value="F:quinone binding"/>
    <property type="evidence" value="ECO:0007669"/>
    <property type="project" value="InterPro"/>
</dbReference>
<protein>
    <recommendedName>
        <fullName evidence="9">Amine oxidase</fullName>
        <ecNumber evidence="9">1.4.3.-</ecNumber>
    </recommendedName>
</protein>
<evidence type="ECO:0000256" key="2">
    <source>
        <dbReference type="ARBA" id="ARBA00022723"/>
    </source>
</evidence>
<keyword evidence="3 7" id="KW-0801">TPQ</keyword>
<comment type="caution">
    <text evidence="14">The sequence shown here is derived from an EMBL/GenBank/DDBJ whole genome shotgun (WGS) entry which is preliminary data.</text>
</comment>
<keyword evidence="5 9" id="KW-0186">Copper</keyword>
<dbReference type="InterPro" id="IPR000269">
    <property type="entry name" value="Cu_amine_oxidase"/>
</dbReference>
<dbReference type="InterPro" id="IPR036460">
    <property type="entry name" value="Cu_amine_oxidase_C_sf"/>
</dbReference>
<evidence type="ECO:0000313" key="15">
    <source>
        <dbReference type="Proteomes" id="UP000825935"/>
    </source>
</evidence>
<comment type="cofactor">
    <cofactor evidence="9">
        <name>Cu cation</name>
        <dbReference type="ChEBI" id="CHEBI:23378"/>
    </cofactor>
    <text evidence="9">Contains 1 topaquinone per subunit.</text>
</comment>
<dbReference type="SUPFAM" id="SSF54416">
    <property type="entry name" value="Amine oxidase N-terminal region"/>
    <property type="match status" value="2"/>
</dbReference>
<evidence type="ECO:0000259" key="12">
    <source>
        <dbReference type="Pfam" id="PF02727"/>
    </source>
</evidence>
<dbReference type="InterPro" id="IPR016182">
    <property type="entry name" value="Cu_amine_oxidase_N-reg"/>
</dbReference>
<evidence type="ECO:0000256" key="1">
    <source>
        <dbReference type="ARBA" id="ARBA00007983"/>
    </source>
</evidence>
<keyword evidence="2 9" id="KW-0479">Metal-binding</keyword>
<dbReference type="InterPro" id="IPR049947">
    <property type="entry name" value="Cu_Am_Ox_Cu-bd"/>
</dbReference>
<sequence>MKYLRSAVFCCLAVVLVLLLQVWFRQPSFSRCPGWFASCRERSYLFGYKIFEKGSRTEQAKLVFPQHPLDPLTFSEIARVHALVLNSSISLAEGKHAKLIRKVGGSKPNIFLHGVSLEEPDKEDVLTWKTGDPMLPRKASVILRIDVAIYRFVVDITHHIVESVEPHHGSGTPTLNFDDMNTASALPLQHTEFLEALKSRELDKEEVSCIPLSSGWYNVKEEEGKRLIKVQCYYAGGTSNYYMRPIEGITMVVDMNMKKIVKFIEHDHVPLPKAEGTDFSLSAQRGPMLKPLNTISLEQPDGPSFSVDGHYVKWANWEFHVKPDYRAGVIISQASIRDPETDVLRSVLYKGFASELFVPYMDPTEGWFFKTYMDAGEYGFGLQCMSLEPLNDCPRNAYYMDGIFVDADGKPYVRPNMLCIYESYAGDVAWRHTESPISDREIRESRPKTTLVVRVIASVANYDYILDWEFQTDGLIRVKVGMSGILMVKGTSHDSIREAAEANEELYGTMLAEKTIGVIHDHFITFYLDLDVDGTDNSFVQNKMIRKKTLDGTSLRKSYWGVQQLVAKSEDDGKVKLSLFKPADYVVINPKKRTKVGNPVSYKIVPGKTAGSLLALDDPPQIRGAFINNQVMWVTPYNRSEEYAGGLYVYGSHGEETVSRWTRRDRPIEDRDIVLWYTVGFHHIPCQEDFPVMPTVTESFELKPTNFFESNPIVKTYPTYEKDLPQCSFSI</sequence>
<dbReference type="PROSITE" id="PS01164">
    <property type="entry name" value="COPPER_AMINE_OXID_1"/>
    <property type="match status" value="1"/>
</dbReference>
<dbReference type="OrthoDB" id="5379943at2759"/>
<feature type="active site" description="Schiff-base intermediate with substrate; via topaquinone" evidence="7">
    <location>
        <position position="462"/>
    </location>
</feature>
<dbReference type="GO" id="GO:0008131">
    <property type="term" value="F:primary methylamine oxidase activity"/>
    <property type="evidence" value="ECO:0007669"/>
    <property type="project" value="InterPro"/>
</dbReference>
<dbReference type="InterPro" id="IPR015802">
    <property type="entry name" value="Cu_amine_oxidase_N3"/>
</dbReference>
<reference evidence="14" key="1">
    <citation type="submission" date="2021-08" db="EMBL/GenBank/DDBJ databases">
        <title>WGS assembly of Ceratopteris richardii.</title>
        <authorList>
            <person name="Marchant D.B."/>
            <person name="Chen G."/>
            <person name="Jenkins J."/>
            <person name="Shu S."/>
            <person name="Leebens-Mack J."/>
            <person name="Grimwood J."/>
            <person name="Schmutz J."/>
            <person name="Soltis P."/>
            <person name="Soltis D."/>
            <person name="Chen Z.-H."/>
        </authorList>
    </citation>
    <scope>NUCLEOTIDE SEQUENCE</scope>
    <source>
        <strain evidence="14">Whitten #5841</strain>
        <tissue evidence="14">Leaf</tissue>
    </source>
</reference>
<gene>
    <name evidence="14" type="ORF">KP509_03G019200</name>
</gene>
<dbReference type="Pfam" id="PF02728">
    <property type="entry name" value="Cu_amine_oxidN3"/>
    <property type="match status" value="1"/>
</dbReference>
<dbReference type="EMBL" id="CM035408">
    <property type="protein sequence ID" value="KAH7440978.1"/>
    <property type="molecule type" value="Genomic_DNA"/>
</dbReference>
<accession>A0A8T2V1Z6</accession>
<dbReference type="PROSITE" id="PS01165">
    <property type="entry name" value="COPPER_AMINE_OXID_2"/>
    <property type="match status" value="1"/>
</dbReference>